<feature type="domain" description="GGDEF" evidence="2">
    <location>
        <begin position="375"/>
        <end position="507"/>
    </location>
</feature>
<proteinExistence type="predicted"/>
<accession>A0ABY8WP21</accession>
<dbReference type="InterPro" id="IPR052155">
    <property type="entry name" value="Biofilm_reg_signaling"/>
</dbReference>
<feature type="transmembrane region" description="Helical" evidence="1">
    <location>
        <begin position="304"/>
        <end position="326"/>
    </location>
</feature>
<gene>
    <name evidence="3" type="ORF">ACTOB_003284</name>
</gene>
<dbReference type="PANTHER" id="PTHR44757">
    <property type="entry name" value="DIGUANYLATE CYCLASE DGCP"/>
    <property type="match status" value="1"/>
</dbReference>
<dbReference type="Pfam" id="PF00990">
    <property type="entry name" value="GGDEF"/>
    <property type="match status" value="1"/>
</dbReference>
<dbReference type="SMART" id="SM00267">
    <property type="entry name" value="GGDEF"/>
    <property type="match status" value="1"/>
</dbReference>
<protein>
    <submittedName>
        <fullName evidence="3">GGDEF domain-containing protein</fullName>
        <ecNumber evidence="3">2.7.7.65</ecNumber>
    </submittedName>
</protein>
<feature type="transmembrane region" description="Helical" evidence="1">
    <location>
        <begin position="143"/>
        <end position="162"/>
    </location>
</feature>
<keyword evidence="3" id="KW-0808">Transferase</keyword>
<dbReference type="InterPro" id="IPR043128">
    <property type="entry name" value="Rev_trsase/Diguanyl_cyclase"/>
</dbReference>
<keyword evidence="3" id="KW-0548">Nucleotidyltransferase</keyword>
<feature type="transmembrane region" description="Helical" evidence="1">
    <location>
        <begin position="102"/>
        <end position="122"/>
    </location>
</feature>
<dbReference type="EMBL" id="CP126980">
    <property type="protein sequence ID" value="WIM99624.1"/>
    <property type="molecule type" value="Genomic_DNA"/>
</dbReference>
<dbReference type="PROSITE" id="PS50887">
    <property type="entry name" value="GGDEF"/>
    <property type="match status" value="1"/>
</dbReference>
<evidence type="ECO:0000313" key="3">
    <source>
        <dbReference type="EMBL" id="WIM99624.1"/>
    </source>
</evidence>
<dbReference type="InterPro" id="IPR000160">
    <property type="entry name" value="GGDEF_dom"/>
</dbReference>
<dbReference type="EC" id="2.7.7.65" evidence="3"/>
<feature type="transmembrane region" description="Helical" evidence="1">
    <location>
        <begin position="278"/>
        <end position="298"/>
    </location>
</feature>
<dbReference type="PANTHER" id="PTHR44757:SF2">
    <property type="entry name" value="BIOFILM ARCHITECTURE MAINTENANCE PROTEIN MBAA"/>
    <property type="match status" value="1"/>
</dbReference>
<dbReference type="RefSeq" id="WP_284921061.1">
    <property type="nucleotide sequence ID" value="NZ_CP126980.1"/>
</dbReference>
<keyword evidence="4" id="KW-1185">Reference proteome</keyword>
<evidence type="ECO:0000256" key="1">
    <source>
        <dbReference type="SAM" id="Phobius"/>
    </source>
</evidence>
<evidence type="ECO:0000259" key="2">
    <source>
        <dbReference type="PROSITE" id="PS50887"/>
    </source>
</evidence>
<dbReference type="Gene3D" id="3.30.70.270">
    <property type="match status" value="1"/>
</dbReference>
<evidence type="ECO:0000313" key="4">
    <source>
        <dbReference type="Proteomes" id="UP001240150"/>
    </source>
</evidence>
<keyword evidence="1" id="KW-0812">Transmembrane</keyword>
<dbReference type="CDD" id="cd01949">
    <property type="entry name" value="GGDEF"/>
    <property type="match status" value="1"/>
</dbReference>
<dbReference type="GO" id="GO:0052621">
    <property type="term" value="F:diguanylate cyclase activity"/>
    <property type="evidence" value="ECO:0007669"/>
    <property type="project" value="UniProtKB-EC"/>
</dbReference>
<name>A0ABY8WP21_9ACTN</name>
<feature type="transmembrane region" description="Helical" evidence="1">
    <location>
        <begin position="174"/>
        <end position="197"/>
    </location>
</feature>
<dbReference type="NCBIfam" id="TIGR00254">
    <property type="entry name" value="GGDEF"/>
    <property type="match status" value="1"/>
</dbReference>
<feature type="transmembrane region" description="Helical" evidence="1">
    <location>
        <begin position="73"/>
        <end position="96"/>
    </location>
</feature>
<sequence>MAIGARTLRPDPVLLLLVVLTVAAVPGFGLSGAPARVLLPLYWAMLLLFQAAFAAIAVRLSRRGETNPAGRRFWRHGALAFAVLALGNVVQVVQVVTGPLDHAAYMGSSFLLGTIVLGAVLLSAGLLRHPNRVERTSHGRARLRLDTATVVAGAATFAMLVVQPPTGSGAARLLGFGLTILAQPILFLLLIFGVVRLAYGGPSPFSRRIGLLLGVAAVIQAVTQAVPETLYLPAGRPDFALYGASVIGCGLAAIGARLQDRAATTPGAASEARPEHPFSRLPYAAMAATWALSGVILVGQGLTWRSWAVLVGTALTTVLIVCRQLLAFGHINQLLRERDELTARLTDLAFHDGLTGLVNRTGFLRALTDSLYSGRPTTVLLIDLDRFKPVNDTFGHAAGDRLLVEVAARLRGRIGDGDTAARLGGDEFAVLATGLTGTAAATLAAQVRDALSGTVGVGTAELPLSASVGVATGTGADFDPDALLHAADMDMYRHKNAARAVPAAIPRPGRQRTST</sequence>
<keyword evidence="1" id="KW-1133">Transmembrane helix</keyword>
<dbReference type="Proteomes" id="UP001240150">
    <property type="component" value="Chromosome"/>
</dbReference>
<reference evidence="3 4" key="1">
    <citation type="submission" date="2023-06" db="EMBL/GenBank/DDBJ databases">
        <authorList>
            <person name="Yushchuk O."/>
            <person name="Binda E."/>
            <person name="Ruckert-Reed C."/>
            <person name="Fedorenko V."/>
            <person name="Kalinowski J."/>
            <person name="Marinelli F."/>
        </authorList>
    </citation>
    <scope>NUCLEOTIDE SEQUENCE [LARGE SCALE GENOMIC DNA]</scope>
    <source>
        <strain evidence="3 4">NRRL 3884</strain>
    </source>
</reference>
<feature type="transmembrane region" description="Helical" evidence="1">
    <location>
        <begin position="209"/>
        <end position="227"/>
    </location>
</feature>
<keyword evidence="1" id="KW-0472">Membrane</keyword>
<dbReference type="InterPro" id="IPR029787">
    <property type="entry name" value="Nucleotide_cyclase"/>
</dbReference>
<feature type="transmembrane region" description="Helical" evidence="1">
    <location>
        <begin position="41"/>
        <end position="61"/>
    </location>
</feature>
<organism evidence="3 4">
    <name type="scientific">Actinoplanes oblitus</name>
    <dbReference type="NCBI Taxonomy" id="3040509"/>
    <lineage>
        <taxon>Bacteria</taxon>
        <taxon>Bacillati</taxon>
        <taxon>Actinomycetota</taxon>
        <taxon>Actinomycetes</taxon>
        <taxon>Micromonosporales</taxon>
        <taxon>Micromonosporaceae</taxon>
        <taxon>Actinoplanes</taxon>
    </lineage>
</organism>
<dbReference type="SUPFAM" id="SSF55073">
    <property type="entry name" value="Nucleotide cyclase"/>
    <property type="match status" value="1"/>
</dbReference>
<feature type="transmembrane region" description="Helical" evidence="1">
    <location>
        <begin position="239"/>
        <end position="258"/>
    </location>
</feature>